<dbReference type="GO" id="GO:0019243">
    <property type="term" value="P:methylglyoxal catabolic process to D-lactate via S-lactoyl-glutathione"/>
    <property type="evidence" value="ECO:0007669"/>
    <property type="project" value="TreeGrafter"/>
</dbReference>
<keyword evidence="1" id="KW-0346">Stress response</keyword>
<dbReference type="Gene3D" id="3.40.50.880">
    <property type="match status" value="1"/>
</dbReference>
<comment type="similarity">
    <text evidence="3">Belongs to the peptidase C56 family. HSP31-like subfamily.</text>
</comment>
<evidence type="ECO:0000313" key="6">
    <source>
        <dbReference type="Proteomes" id="UP000236745"/>
    </source>
</evidence>
<keyword evidence="6" id="KW-1185">Reference proteome</keyword>
<accession>A0A1H5TNK8</accession>
<dbReference type="Pfam" id="PF01965">
    <property type="entry name" value="DJ-1_PfpI"/>
    <property type="match status" value="1"/>
</dbReference>
<feature type="domain" description="DJ-1/PfpI" evidence="4">
    <location>
        <begin position="30"/>
        <end position="227"/>
    </location>
</feature>
<keyword evidence="5" id="KW-0378">Hydrolase</keyword>
<dbReference type="InterPro" id="IPR002818">
    <property type="entry name" value="DJ-1/PfpI"/>
</dbReference>
<dbReference type="EMBL" id="FNVQ01000001">
    <property type="protein sequence ID" value="SEF63808.1"/>
    <property type="molecule type" value="Genomic_DNA"/>
</dbReference>
<dbReference type="CDD" id="cd03141">
    <property type="entry name" value="GATase1_Hsp31_like"/>
    <property type="match status" value="1"/>
</dbReference>
<gene>
    <name evidence="5" type="ORF">SAMN05444390_101115</name>
</gene>
<evidence type="ECO:0000259" key="4">
    <source>
        <dbReference type="Pfam" id="PF01965"/>
    </source>
</evidence>
<organism evidence="5 6">
    <name type="scientific">Marinobacterium lutimaris</name>
    <dbReference type="NCBI Taxonomy" id="568106"/>
    <lineage>
        <taxon>Bacteria</taxon>
        <taxon>Pseudomonadati</taxon>
        <taxon>Pseudomonadota</taxon>
        <taxon>Gammaproteobacteria</taxon>
        <taxon>Oceanospirillales</taxon>
        <taxon>Oceanospirillaceae</taxon>
        <taxon>Marinobacterium</taxon>
    </lineage>
</organism>
<dbReference type="PANTHER" id="PTHR48094:SF11">
    <property type="entry name" value="GLUTATHIONE-INDEPENDENT GLYOXALASE HSP31-RELATED"/>
    <property type="match status" value="1"/>
</dbReference>
<evidence type="ECO:0000313" key="5">
    <source>
        <dbReference type="EMBL" id="SEF63808.1"/>
    </source>
</evidence>
<dbReference type="InterPro" id="IPR029062">
    <property type="entry name" value="Class_I_gatase-like"/>
</dbReference>
<dbReference type="SUPFAM" id="SSF52317">
    <property type="entry name" value="Class I glutamine amidotransferase-like"/>
    <property type="match status" value="1"/>
</dbReference>
<sequence length="233" mass="24864">MSTTNKILMILTSQATMGDDPRPTGVWFEELSTPYYAFIDAGAQVEIASIAGGKIPIDPHSLESEGKNPPSVERFLKDASAMQKIESSIKISDLSIADYSAVFLPGGHGTMWDLPKSTELASLLSTAWAAGKVISAVCHGPAGLVNAKDVNGQPLVADRRVAAFTNSEEEAAGLTEQVPFLLETRIRELGANYESGPDFQTFAVRDGKLVTGQNPASSEEVARLVLEAVREAQ</sequence>
<proteinExistence type="inferred from homology"/>
<dbReference type="GO" id="GO:0019172">
    <property type="term" value="F:glyoxalase III activity"/>
    <property type="evidence" value="ECO:0007669"/>
    <property type="project" value="TreeGrafter"/>
</dbReference>
<keyword evidence="2" id="KW-0456">Lyase</keyword>
<evidence type="ECO:0000256" key="1">
    <source>
        <dbReference type="ARBA" id="ARBA00023016"/>
    </source>
</evidence>
<evidence type="ECO:0000256" key="2">
    <source>
        <dbReference type="ARBA" id="ARBA00023239"/>
    </source>
</evidence>
<dbReference type="GO" id="GO:0006508">
    <property type="term" value="P:proteolysis"/>
    <property type="evidence" value="ECO:0007669"/>
    <property type="project" value="UniProtKB-KW"/>
</dbReference>
<dbReference type="OrthoDB" id="9792284at2"/>
<dbReference type="Proteomes" id="UP000236745">
    <property type="component" value="Unassembled WGS sequence"/>
</dbReference>
<dbReference type="InterPro" id="IPR050325">
    <property type="entry name" value="Prot/Nucl_acid_deglycase"/>
</dbReference>
<dbReference type="RefSeq" id="WP_104001146.1">
    <property type="nucleotide sequence ID" value="NZ_FNVQ01000001.1"/>
</dbReference>
<dbReference type="AlphaFoldDB" id="A0A1H5TNK8"/>
<dbReference type="GO" id="GO:0008233">
    <property type="term" value="F:peptidase activity"/>
    <property type="evidence" value="ECO:0007669"/>
    <property type="project" value="UniProtKB-KW"/>
</dbReference>
<evidence type="ECO:0000256" key="3">
    <source>
        <dbReference type="ARBA" id="ARBA00038493"/>
    </source>
</evidence>
<dbReference type="PANTHER" id="PTHR48094">
    <property type="entry name" value="PROTEIN/NUCLEIC ACID DEGLYCASE DJ-1-RELATED"/>
    <property type="match status" value="1"/>
</dbReference>
<name>A0A1H5TNK8_9GAMM</name>
<keyword evidence="5" id="KW-0645">Protease</keyword>
<protein>
    <submittedName>
        <fullName evidence="5">Putative intracellular protease/amidase</fullName>
    </submittedName>
</protein>
<dbReference type="GO" id="GO:0005737">
    <property type="term" value="C:cytoplasm"/>
    <property type="evidence" value="ECO:0007669"/>
    <property type="project" value="TreeGrafter"/>
</dbReference>
<reference evidence="5 6" key="1">
    <citation type="submission" date="2016-10" db="EMBL/GenBank/DDBJ databases">
        <authorList>
            <person name="de Groot N.N."/>
        </authorList>
    </citation>
    <scope>NUCLEOTIDE SEQUENCE [LARGE SCALE GENOMIC DNA]</scope>
    <source>
        <strain evidence="5 6">DSM 22012</strain>
    </source>
</reference>